<dbReference type="Pfam" id="PF01408">
    <property type="entry name" value="GFO_IDH_MocA"/>
    <property type="match status" value="1"/>
</dbReference>
<dbReference type="RefSeq" id="WP_216921732.1">
    <property type="nucleotide sequence ID" value="NZ_JAHOPC010000001.1"/>
</dbReference>
<evidence type="ECO:0000256" key="2">
    <source>
        <dbReference type="ARBA" id="ARBA00023027"/>
    </source>
</evidence>
<dbReference type="Proteomes" id="UP000824166">
    <property type="component" value="Unassembled WGS sequence"/>
</dbReference>
<dbReference type="PANTHER" id="PTHR22604">
    <property type="entry name" value="OXIDOREDUCTASES"/>
    <property type="match status" value="1"/>
</dbReference>
<evidence type="ECO:0000313" key="5">
    <source>
        <dbReference type="EMBL" id="MBU8864893.1"/>
    </source>
</evidence>
<sequence>MTLSNGTSDGTIRWGILGTGFIAGLQTQDLNENGFTVQAVGSRSLESSKAFAELHGVMTAHGSYEDLVADPLVDVVYIATPHPFHHANALLALNAGKHVLVEKAFTMNARQAREIVHLAESKGLVALEAMWTRFLPHMVRIRELIQEGAIGEVRKVVAGHNQSLPKDPAHRLNDPALGGGALLDLGIYPISFAFDILGAPERILASASMTATGVDRQTAAIFEYSGGRQGLVDCELDAASANRAMVIGTEGYIDIEHTWYNQVPFTVFGVSGEVVERFEEPVKSRGMQYQAAELERLIRAGETAGTILPPSESVAIMAAMDEIRRQIGLSYQADAAVSDAVVSEEGATK</sequence>
<accession>A0ABS6I279</accession>
<reference evidence="5 6" key="1">
    <citation type="submission" date="2021-06" db="EMBL/GenBank/DDBJ databases">
        <authorList>
            <person name="Jeong J.W."/>
        </authorList>
    </citation>
    <scope>NUCLEOTIDE SEQUENCE [LARGE SCALE GENOMIC DNA]</scope>
    <source>
        <strain evidence="5 6">MMS21-TAE1-1</strain>
    </source>
</reference>
<dbReference type="InterPro" id="IPR000683">
    <property type="entry name" value="Gfo/Idh/MocA-like_OxRdtase_N"/>
</dbReference>
<gene>
    <name evidence="5" type="ORF">KSW38_01100</name>
</gene>
<evidence type="ECO:0000259" key="3">
    <source>
        <dbReference type="Pfam" id="PF01408"/>
    </source>
</evidence>
<dbReference type="PANTHER" id="PTHR22604:SF105">
    <property type="entry name" value="TRANS-1,2-DIHYDROBENZENE-1,2-DIOL DEHYDROGENASE"/>
    <property type="match status" value="1"/>
</dbReference>
<keyword evidence="6" id="KW-1185">Reference proteome</keyword>
<keyword evidence="2" id="KW-0520">NAD</keyword>
<evidence type="ECO:0000259" key="4">
    <source>
        <dbReference type="Pfam" id="PF22725"/>
    </source>
</evidence>
<dbReference type="Pfam" id="PF22725">
    <property type="entry name" value="GFO_IDH_MocA_C3"/>
    <property type="match status" value="1"/>
</dbReference>
<evidence type="ECO:0000256" key="1">
    <source>
        <dbReference type="ARBA" id="ARBA00023002"/>
    </source>
</evidence>
<keyword evidence="1" id="KW-0560">Oxidoreductase</keyword>
<protein>
    <submittedName>
        <fullName evidence="5">Gfo/Idh/MocA family oxidoreductase</fullName>
    </submittedName>
</protein>
<feature type="domain" description="Gfo/Idh/MocA-like oxidoreductase N-terminal" evidence="3">
    <location>
        <begin position="12"/>
        <end position="125"/>
    </location>
</feature>
<dbReference type="EMBL" id="JAHOPC010000001">
    <property type="protein sequence ID" value="MBU8864893.1"/>
    <property type="molecule type" value="Genomic_DNA"/>
</dbReference>
<dbReference type="InterPro" id="IPR055170">
    <property type="entry name" value="GFO_IDH_MocA-like_dom"/>
</dbReference>
<dbReference type="InterPro" id="IPR050984">
    <property type="entry name" value="Gfo/Idh/MocA_domain"/>
</dbReference>
<proteinExistence type="predicted"/>
<organism evidence="5 6">
    <name type="scientific">Paenarthrobacter aromaticivorans</name>
    <dbReference type="NCBI Taxonomy" id="2849150"/>
    <lineage>
        <taxon>Bacteria</taxon>
        <taxon>Bacillati</taxon>
        <taxon>Actinomycetota</taxon>
        <taxon>Actinomycetes</taxon>
        <taxon>Micrococcales</taxon>
        <taxon>Micrococcaceae</taxon>
        <taxon>Paenarthrobacter</taxon>
    </lineage>
</organism>
<evidence type="ECO:0000313" key="6">
    <source>
        <dbReference type="Proteomes" id="UP000824166"/>
    </source>
</evidence>
<name>A0ABS6I279_9MICC</name>
<comment type="caution">
    <text evidence="5">The sequence shown here is derived from an EMBL/GenBank/DDBJ whole genome shotgun (WGS) entry which is preliminary data.</text>
</comment>
<feature type="domain" description="GFO/IDH/MocA-like oxidoreductase" evidence="4">
    <location>
        <begin position="139"/>
        <end position="253"/>
    </location>
</feature>